<keyword evidence="7" id="KW-1185">Reference proteome</keyword>
<organism evidence="6 7">
    <name type="scientific">Glycine soja</name>
    <name type="common">Wild soybean</name>
    <dbReference type="NCBI Taxonomy" id="3848"/>
    <lineage>
        <taxon>Eukaryota</taxon>
        <taxon>Viridiplantae</taxon>
        <taxon>Streptophyta</taxon>
        <taxon>Embryophyta</taxon>
        <taxon>Tracheophyta</taxon>
        <taxon>Spermatophyta</taxon>
        <taxon>Magnoliopsida</taxon>
        <taxon>eudicotyledons</taxon>
        <taxon>Gunneridae</taxon>
        <taxon>Pentapetalae</taxon>
        <taxon>rosids</taxon>
        <taxon>fabids</taxon>
        <taxon>Fabales</taxon>
        <taxon>Fabaceae</taxon>
        <taxon>Papilionoideae</taxon>
        <taxon>50 kb inversion clade</taxon>
        <taxon>NPAAA clade</taxon>
        <taxon>indigoferoid/millettioid clade</taxon>
        <taxon>Phaseoleae</taxon>
        <taxon>Glycine</taxon>
        <taxon>Glycine subgen. Soja</taxon>
    </lineage>
</organism>
<reference evidence="6 7" key="1">
    <citation type="submission" date="2018-09" db="EMBL/GenBank/DDBJ databases">
        <title>A high-quality reference genome of wild soybean provides a powerful tool to mine soybean genomes.</title>
        <authorList>
            <person name="Xie M."/>
            <person name="Chung C.Y.L."/>
            <person name="Li M.-W."/>
            <person name="Wong F.-L."/>
            <person name="Chan T.-F."/>
            <person name="Lam H.-M."/>
        </authorList>
    </citation>
    <scope>NUCLEOTIDE SEQUENCE [LARGE SCALE GENOMIC DNA]</scope>
    <source>
        <strain evidence="7">cv. W05</strain>
        <tissue evidence="6">Hypocotyl of etiolated seedlings</tissue>
    </source>
</reference>
<dbReference type="AlphaFoldDB" id="A0A445LCD2"/>
<proteinExistence type="inferred from homology"/>
<evidence type="ECO:0000256" key="5">
    <source>
        <dbReference type="RuleBase" id="RU004379"/>
    </source>
</evidence>
<dbReference type="GO" id="GO:0016020">
    <property type="term" value="C:membrane"/>
    <property type="evidence" value="ECO:0007669"/>
    <property type="project" value="UniProtKB-SubCell"/>
</dbReference>
<comment type="subcellular location">
    <subcellularLocation>
        <location evidence="1">Membrane</location>
        <topology evidence="1">Multi-pass membrane protein</topology>
    </subcellularLocation>
</comment>
<keyword evidence="2 5" id="KW-0812">Transmembrane</keyword>
<keyword evidence="3 5" id="KW-1133">Transmembrane helix</keyword>
<comment type="caution">
    <text evidence="6">The sequence shown here is derived from an EMBL/GenBank/DDBJ whole genome shotgun (WGS) entry which is preliminary data.</text>
</comment>
<sequence length="197" mass="22397">MTPLYPSMVDSPELRWSFIRKVCTPSSPSNSSSPLPWPPSMIVPPLLLPQDTNPFNYLFLCIFTVTCAFPLGLVCAVSTGVFFFFFYILLLMSFVLYYLVSLWNEFADHKSMWDNKKLFSLIMGIACHSDLLPHTGKLSQTIYGCGASIVFCGYIIYDTERLIKRFSYEEQIWASVSLYADIINLFVSLLTAFRAAN</sequence>
<name>A0A445LCD2_GLYSO</name>
<evidence type="ECO:0000256" key="2">
    <source>
        <dbReference type="ARBA" id="ARBA00022692"/>
    </source>
</evidence>
<evidence type="ECO:0000313" key="7">
    <source>
        <dbReference type="Proteomes" id="UP000289340"/>
    </source>
</evidence>
<feature type="transmembrane region" description="Helical" evidence="5">
    <location>
        <begin position="81"/>
        <end position="100"/>
    </location>
</feature>
<feature type="transmembrane region" description="Helical" evidence="5">
    <location>
        <begin position="138"/>
        <end position="157"/>
    </location>
</feature>
<dbReference type="EMBL" id="QZWG01000003">
    <property type="protein sequence ID" value="RZC20875.1"/>
    <property type="molecule type" value="Genomic_DNA"/>
</dbReference>
<accession>A0A445LCD2</accession>
<evidence type="ECO:0000256" key="4">
    <source>
        <dbReference type="ARBA" id="ARBA00023136"/>
    </source>
</evidence>
<evidence type="ECO:0000256" key="3">
    <source>
        <dbReference type="ARBA" id="ARBA00022989"/>
    </source>
</evidence>
<keyword evidence="4 5" id="KW-0472">Membrane</keyword>
<comment type="similarity">
    <text evidence="5">Belongs to the BI1 family.</text>
</comment>
<gene>
    <name evidence="6" type="ORF">D0Y65_007287</name>
</gene>
<evidence type="ECO:0000313" key="6">
    <source>
        <dbReference type="EMBL" id="RZC20875.1"/>
    </source>
</evidence>
<dbReference type="PANTHER" id="PTHR23291:SF31">
    <property type="entry name" value="PROTEIN LIFEGUARD 4"/>
    <property type="match status" value="1"/>
</dbReference>
<dbReference type="Pfam" id="PF01027">
    <property type="entry name" value="Bax1-I"/>
    <property type="match status" value="1"/>
</dbReference>
<feature type="transmembrane region" description="Helical" evidence="5">
    <location>
        <begin position="55"/>
        <end position="74"/>
    </location>
</feature>
<dbReference type="InterPro" id="IPR006214">
    <property type="entry name" value="Bax_inhibitor_1-related"/>
</dbReference>
<comment type="caution">
    <text evidence="5">Lacks conserved residue(s) required for the propagation of feature annotation.</text>
</comment>
<evidence type="ECO:0000256" key="1">
    <source>
        <dbReference type="ARBA" id="ARBA00004141"/>
    </source>
</evidence>
<protein>
    <submittedName>
        <fullName evidence="6">Protein LIFEGUARD 4</fullName>
    </submittedName>
</protein>
<dbReference type="Proteomes" id="UP000289340">
    <property type="component" value="Chromosome 3"/>
</dbReference>
<dbReference type="PANTHER" id="PTHR23291">
    <property type="entry name" value="BAX INHIBITOR-RELATED"/>
    <property type="match status" value="1"/>
</dbReference>